<protein>
    <submittedName>
        <fullName evidence="1">ABC transporter substrate-binding protein</fullName>
    </submittedName>
</protein>
<dbReference type="InterPro" id="IPR028082">
    <property type="entry name" value="Peripla_BP_I"/>
</dbReference>
<dbReference type="SUPFAM" id="SSF53822">
    <property type="entry name" value="Periplasmic binding protein-like I"/>
    <property type="match status" value="1"/>
</dbReference>
<name>A0A928KXN7_9FIRM</name>
<dbReference type="PANTHER" id="PTHR35271">
    <property type="entry name" value="ABC TRANSPORTER, SUBSTRATE-BINDING LIPOPROTEIN-RELATED"/>
    <property type="match status" value="1"/>
</dbReference>
<dbReference type="Proteomes" id="UP000754750">
    <property type="component" value="Unassembled WGS sequence"/>
</dbReference>
<dbReference type="CDD" id="cd06325">
    <property type="entry name" value="PBP1_ABC_unchar_transporter"/>
    <property type="match status" value="1"/>
</dbReference>
<dbReference type="PANTHER" id="PTHR35271:SF1">
    <property type="entry name" value="ABC TRANSPORTER, SUBSTRATE-BINDING LIPOPROTEIN"/>
    <property type="match status" value="1"/>
</dbReference>
<gene>
    <name evidence="1" type="ORF">E7512_10540</name>
</gene>
<dbReference type="Pfam" id="PF04392">
    <property type="entry name" value="ABC_sub_bind"/>
    <property type="match status" value="1"/>
</dbReference>
<dbReference type="RefSeq" id="WP_020072213.1">
    <property type="nucleotide sequence ID" value="NZ_JBKWRC010000004.1"/>
</dbReference>
<evidence type="ECO:0000313" key="1">
    <source>
        <dbReference type="EMBL" id="MBE6833991.1"/>
    </source>
</evidence>
<dbReference type="EMBL" id="SVNY01000005">
    <property type="protein sequence ID" value="MBE6833991.1"/>
    <property type="molecule type" value="Genomic_DNA"/>
</dbReference>
<dbReference type="InterPro" id="IPR007487">
    <property type="entry name" value="ABC_transpt-TYRBP-like"/>
</dbReference>
<sequence>MPDGWWKRKTDQNIFPNDIEIMQRERFGIPMKKLITKIAAVSLAAVMAAGFAGCSNGSSASSAASDGGKALKIGVIQYAPHPSLDNCYTGLVEGLKEAGYEEGKNLTIDYQNAQGDASNSDLIAKNMVSSKYDMLVGIATPSAMSAYSAAKDTDIPVVFTAVSDPVAAGLVKSLEKPENNITGSSDVLPLEEQVKMIRAFLPDAKKIGVLYTTSEPNSVSQLATLKEVASKYHFEVVESGVVNASEVASAAASLVSKGVDCINNFTDNNVVNNLQVVLQAANKGNIPVFGSEIEQVKNGCLASQGIDYVALGKETGKMAASILKGEKKAGETPVYIVKDFAPVYNADVLNIFGMTLPKEYENAQAVTEDSPASSK</sequence>
<reference evidence="1" key="1">
    <citation type="submission" date="2019-04" db="EMBL/GenBank/DDBJ databases">
        <title>Evolution of Biomass-Degrading Anaerobic Consortia Revealed by Metagenomics.</title>
        <authorList>
            <person name="Peng X."/>
        </authorList>
    </citation>
    <scope>NUCLEOTIDE SEQUENCE</scope>
    <source>
        <strain evidence="1">SIG551</strain>
    </source>
</reference>
<organism evidence="1 2">
    <name type="scientific">Faecalispora sporosphaeroides</name>
    <dbReference type="NCBI Taxonomy" id="1549"/>
    <lineage>
        <taxon>Bacteria</taxon>
        <taxon>Bacillati</taxon>
        <taxon>Bacillota</taxon>
        <taxon>Clostridia</taxon>
        <taxon>Eubacteriales</taxon>
        <taxon>Oscillospiraceae</taxon>
        <taxon>Faecalispora</taxon>
    </lineage>
</organism>
<comment type="caution">
    <text evidence="1">The sequence shown here is derived from an EMBL/GenBank/DDBJ whole genome shotgun (WGS) entry which is preliminary data.</text>
</comment>
<proteinExistence type="predicted"/>
<evidence type="ECO:0000313" key="2">
    <source>
        <dbReference type="Proteomes" id="UP000754750"/>
    </source>
</evidence>
<dbReference type="Gene3D" id="3.40.50.2300">
    <property type="match status" value="2"/>
</dbReference>
<accession>A0A928KXN7</accession>
<dbReference type="AlphaFoldDB" id="A0A928KXN7"/>